<name>A0A1I6YTP2_9BACT</name>
<dbReference type="AlphaFoldDB" id="A0A1I6YTP2"/>
<sequence length="52" mass="5887">MVIRNDASDLFFFAYQVGRPMTGDRSTSNASVYHTLSRFLPFTGAIADLHYK</sequence>
<evidence type="ECO:0000313" key="2">
    <source>
        <dbReference type="Proteomes" id="UP000199673"/>
    </source>
</evidence>
<evidence type="ECO:0000313" key="1">
    <source>
        <dbReference type="EMBL" id="SFT53816.1"/>
    </source>
</evidence>
<gene>
    <name evidence="1" type="ORF">SAMN04489724_1213</name>
</gene>
<organism evidence="1 2">
    <name type="scientific">Algoriphagus locisalis</name>
    <dbReference type="NCBI Taxonomy" id="305507"/>
    <lineage>
        <taxon>Bacteria</taxon>
        <taxon>Pseudomonadati</taxon>
        <taxon>Bacteroidota</taxon>
        <taxon>Cytophagia</taxon>
        <taxon>Cytophagales</taxon>
        <taxon>Cyclobacteriaceae</taxon>
        <taxon>Algoriphagus</taxon>
    </lineage>
</organism>
<proteinExistence type="predicted"/>
<reference evidence="2" key="1">
    <citation type="submission" date="2016-10" db="EMBL/GenBank/DDBJ databases">
        <authorList>
            <person name="Varghese N."/>
            <person name="Submissions S."/>
        </authorList>
    </citation>
    <scope>NUCLEOTIDE SEQUENCE [LARGE SCALE GENOMIC DNA]</scope>
    <source>
        <strain evidence="2">DSM 23445</strain>
    </source>
</reference>
<dbReference type="Proteomes" id="UP000199673">
    <property type="component" value="Unassembled WGS sequence"/>
</dbReference>
<protein>
    <submittedName>
        <fullName evidence="1">Uncharacterized protein</fullName>
    </submittedName>
</protein>
<accession>A0A1I6YTP2</accession>
<dbReference type="EMBL" id="FPBF01000001">
    <property type="protein sequence ID" value="SFT53816.1"/>
    <property type="molecule type" value="Genomic_DNA"/>
</dbReference>
<dbReference type="STRING" id="305507.SAMN04489724_1213"/>
<keyword evidence="2" id="KW-1185">Reference proteome</keyword>